<sequence>MADVEKQEDAPPAYGSTEMQGTGPPAAGYNEPPPSYDSVVGRVRGIRENSATNVDFTKNLCTFLLCGTVGLACTIVFSIGLPIAHIVIGAVYLDDCPVERFIPIYLVVAGCFLLVKGIMSIVEAYHKKDLDKDEEYQRPRVFSCGDGPIGCFMFCWFIAGNVWIFSNVNKYQSEDPALSNFCNATLYLYAYWVTIATYILMAVVLFLMCCAGCVACCCGSGNQGARN</sequence>
<evidence type="ECO:0000256" key="1">
    <source>
        <dbReference type="SAM" id="MobiDB-lite"/>
    </source>
</evidence>
<evidence type="ECO:0000313" key="4">
    <source>
        <dbReference type="EnsemblMetazoa" id="CapteP222790"/>
    </source>
</evidence>
<dbReference type="OrthoDB" id="6157510at2759"/>
<dbReference type="EMBL" id="AMQN01003893">
    <property type="status" value="NOT_ANNOTATED_CDS"/>
    <property type="molecule type" value="Genomic_DNA"/>
</dbReference>
<evidence type="ECO:0000313" key="5">
    <source>
        <dbReference type="Proteomes" id="UP000014760"/>
    </source>
</evidence>
<proteinExistence type="predicted"/>
<feature type="transmembrane region" description="Helical" evidence="2">
    <location>
        <begin position="104"/>
        <end position="126"/>
    </location>
</feature>
<dbReference type="PANTHER" id="PTHR33444">
    <property type="entry name" value="SI:DKEY-19B23.12-RELATED"/>
    <property type="match status" value="1"/>
</dbReference>
<dbReference type="EMBL" id="KB292163">
    <property type="protein sequence ID" value="ELU18049.1"/>
    <property type="molecule type" value="Genomic_DNA"/>
</dbReference>
<dbReference type="InterPro" id="IPR040350">
    <property type="entry name" value="TMEM272"/>
</dbReference>
<dbReference type="AlphaFoldDB" id="R7VHE8"/>
<name>R7VHE8_CAPTE</name>
<dbReference type="STRING" id="283909.R7VHE8"/>
<gene>
    <name evidence="3" type="ORF">CAPTEDRAFT_222790</name>
</gene>
<feature type="region of interest" description="Disordered" evidence="1">
    <location>
        <begin position="1"/>
        <end position="31"/>
    </location>
</feature>
<keyword evidence="2" id="KW-1133">Transmembrane helix</keyword>
<keyword evidence="5" id="KW-1185">Reference proteome</keyword>
<evidence type="ECO:0008006" key="6">
    <source>
        <dbReference type="Google" id="ProtNLM"/>
    </source>
</evidence>
<feature type="transmembrane region" description="Helical" evidence="2">
    <location>
        <begin position="63"/>
        <end position="92"/>
    </location>
</feature>
<feature type="transmembrane region" description="Helical" evidence="2">
    <location>
        <begin position="147"/>
        <end position="166"/>
    </location>
</feature>
<dbReference type="OMA" id="CLPCAQQ"/>
<organism evidence="3">
    <name type="scientific">Capitella teleta</name>
    <name type="common">Polychaete worm</name>
    <dbReference type="NCBI Taxonomy" id="283909"/>
    <lineage>
        <taxon>Eukaryota</taxon>
        <taxon>Metazoa</taxon>
        <taxon>Spiralia</taxon>
        <taxon>Lophotrochozoa</taxon>
        <taxon>Annelida</taxon>
        <taxon>Polychaeta</taxon>
        <taxon>Sedentaria</taxon>
        <taxon>Scolecida</taxon>
        <taxon>Capitellidae</taxon>
        <taxon>Capitella</taxon>
    </lineage>
</organism>
<dbReference type="PANTHER" id="PTHR33444:SF2">
    <property type="entry name" value="MARVEL DOMAIN-CONTAINING PROTEIN"/>
    <property type="match status" value="1"/>
</dbReference>
<evidence type="ECO:0000313" key="3">
    <source>
        <dbReference type="EMBL" id="ELU18049.1"/>
    </source>
</evidence>
<reference evidence="5" key="1">
    <citation type="submission" date="2012-12" db="EMBL/GenBank/DDBJ databases">
        <authorList>
            <person name="Hellsten U."/>
            <person name="Grimwood J."/>
            <person name="Chapman J.A."/>
            <person name="Shapiro H."/>
            <person name="Aerts A."/>
            <person name="Otillar R.P."/>
            <person name="Terry A.Y."/>
            <person name="Boore J.L."/>
            <person name="Simakov O."/>
            <person name="Marletaz F."/>
            <person name="Cho S.-J."/>
            <person name="Edsinger-Gonzales E."/>
            <person name="Havlak P."/>
            <person name="Kuo D.-H."/>
            <person name="Larsson T."/>
            <person name="Lv J."/>
            <person name="Arendt D."/>
            <person name="Savage R."/>
            <person name="Osoegawa K."/>
            <person name="de Jong P."/>
            <person name="Lindberg D.R."/>
            <person name="Seaver E.C."/>
            <person name="Weisblat D.A."/>
            <person name="Putnam N.H."/>
            <person name="Grigoriev I.V."/>
            <person name="Rokhsar D.S."/>
        </authorList>
    </citation>
    <scope>NUCLEOTIDE SEQUENCE</scope>
    <source>
        <strain evidence="5">I ESC-2004</strain>
    </source>
</reference>
<reference evidence="4" key="3">
    <citation type="submission" date="2015-06" db="UniProtKB">
        <authorList>
            <consortium name="EnsemblMetazoa"/>
        </authorList>
    </citation>
    <scope>IDENTIFICATION</scope>
</reference>
<protein>
    <recommendedName>
        <fullName evidence="6">Transmembrane protein 272-like</fullName>
    </recommendedName>
</protein>
<evidence type="ECO:0000256" key="2">
    <source>
        <dbReference type="SAM" id="Phobius"/>
    </source>
</evidence>
<dbReference type="Proteomes" id="UP000014760">
    <property type="component" value="Unassembled WGS sequence"/>
</dbReference>
<keyword evidence="2" id="KW-0472">Membrane</keyword>
<dbReference type="EnsemblMetazoa" id="CapteT222790">
    <property type="protein sequence ID" value="CapteP222790"/>
    <property type="gene ID" value="CapteG222790"/>
</dbReference>
<dbReference type="HOGENOM" id="CLU_073412_0_1_1"/>
<accession>R7VHE8</accession>
<reference evidence="3 5" key="2">
    <citation type="journal article" date="2013" name="Nature">
        <title>Insights into bilaterian evolution from three spiralian genomes.</title>
        <authorList>
            <person name="Simakov O."/>
            <person name="Marletaz F."/>
            <person name="Cho S.J."/>
            <person name="Edsinger-Gonzales E."/>
            <person name="Havlak P."/>
            <person name="Hellsten U."/>
            <person name="Kuo D.H."/>
            <person name="Larsson T."/>
            <person name="Lv J."/>
            <person name="Arendt D."/>
            <person name="Savage R."/>
            <person name="Osoegawa K."/>
            <person name="de Jong P."/>
            <person name="Grimwood J."/>
            <person name="Chapman J.A."/>
            <person name="Shapiro H."/>
            <person name="Aerts A."/>
            <person name="Otillar R.P."/>
            <person name="Terry A.Y."/>
            <person name="Boore J.L."/>
            <person name="Grigoriev I.V."/>
            <person name="Lindberg D.R."/>
            <person name="Seaver E.C."/>
            <person name="Weisblat D.A."/>
            <person name="Putnam N.H."/>
            <person name="Rokhsar D.S."/>
        </authorList>
    </citation>
    <scope>NUCLEOTIDE SEQUENCE</scope>
    <source>
        <strain evidence="3 5">I ESC-2004</strain>
    </source>
</reference>
<keyword evidence="2" id="KW-0812">Transmembrane</keyword>
<feature type="transmembrane region" description="Helical" evidence="2">
    <location>
        <begin position="186"/>
        <end position="219"/>
    </location>
</feature>